<organism evidence="2 3">
    <name type="scientific">Streptomyces ossamyceticus</name>
    <dbReference type="NCBI Taxonomy" id="249581"/>
    <lineage>
        <taxon>Bacteria</taxon>
        <taxon>Bacillati</taxon>
        <taxon>Actinomycetota</taxon>
        <taxon>Actinomycetes</taxon>
        <taxon>Kitasatosporales</taxon>
        <taxon>Streptomycetaceae</taxon>
        <taxon>Streptomyces</taxon>
    </lineage>
</organism>
<keyword evidence="3" id="KW-1185">Reference proteome</keyword>
<dbReference type="EMBL" id="JBEXPZ010000012">
    <property type="protein sequence ID" value="MET9845014.1"/>
    <property type="molecule type" value="Genomic_DNA"/>
</dbReference>
<sequence>MASDNGHGDPHHHAIPRTAGRASAPGAARNTTAPGNDRTPAPPSPSTPAPLPEAARHRTAPRRPSPPPERTPRPRVEVHVNELTGTMSWRTLGDRTARPAPASGAVYDGRGAPGARHARTPLSRLPGEARWSVRAAALRSAGLDPARAPARGAAPIPTHPASVRAALSVDVASLGPERLGAHLARVGALRSSVAADLARGSRMPAAVASRIRSTTPTPSHAHTLTAGHTATATRRAATTHRAATMRTAPTCTTAEPRTTTAAPTRLSTPAVRPGAGPAASHGR</sequence>
<feature type="compositionally biased region" description="Basic and acidic residues" evidence="1">
    <location>
        <begin position="1"/>
        <end position="12"/>
    </location>
</feature>
<reference evidence="2 3" key="1">
    <citation type="submission" date="2024-06" db="EMBL/GenBank/DDBJ databases">
        <title>The Natural Products Discovery Center: Release of the First 8490 Sequenced Strains for Exploring Actinobacteria Biosynthetic Diversity.</title>
        <authorList>
            <person name="Kalkreuter E."/>
            <person name="Kautsar S.A."/>
            <person name="Yang D."/>
            <person name="Bader C.D."/>
            <person name="Teijaro C.N."/>
            <person name="Fluegel L."/>
            <person name="Davis C.M."/>
            <person name="Simpson J.R."/>
            <person name="Lauterbach L."/>
            <person name="Steele A.D."/>
            <person name="Gui C."/>
            <person name="Meng S."/>
            <person name="Li G."/>
            <person name="Viehrig K."/>
            <person name="Ye F."/>
            <person name="Su P."/>
            <person name="Kiefer A.F."/>
            <person name="Nichols A."/>
            <person name="Cepeda A.J."/>
            <person name="Yan W."/>
            <person name="Fan B."/>
            <person name="Jiang Y."/>
            <person name="Adhikari A."/>
            <person name="Zheng C.-J."/>
            <person name="Schuster L."/>
            <person name="Cowan T.M."/>
            <person name="Smanski M.J."/>
            <person name="Chevrette M.G."/>
            <person name="De Carvalho L.P.S."/>
            <person name="Shen B."/>
        </authorList>
    </citation>
    <scope>NUCLEOTIDE SEQUENCE [LARGE SCALE GENOMIC DNA]</scope>
    <source>
        <strain evidence="2 3">NPDC006434</strain>
    </source>
</reference>
<accession>A0ABV2UX42</accession>
<comment type="caution">
    <text evidence="2">The sequence shown here is derived from an EMBL/GenBank/DDBJ whole genome shotgun (WGS) entry which is preliminary data.</text>
</comment>
<feature type="region of interest" description="Disordered" evidence="1">
    <location>
        <begin position="239"/>
        <end position="283"/>
    </location>
</feature>
<evidence type="ECO:0000313" key="3">
    <source>
        <dbReference type="Proteomes" id="UP001550210"/>
    </source>
</evidence>
<proteinExistence type="predicted"/>
<evidence type="ECO:0000256" key="1">
    <source>
        <dbReference type="SAM" id="MobiDB-lite"/>
    </source>
</evidence>
<evidence type="ECO:0000313" key="2">
    <source>
        <dbReference type="EMBL" id="MET9845014.1"/>
    </source>
</evidence>
<dbReference type="RefSeq" id="WP_355395508.1">
    <property type="nucleotide sequence ID" value="NZ_JBEXPZ010000012.1"/>
</dbReference>
<feature type="compositionally biased region" description="Basic and acidic residues" evidence="1">
    <location>
        <begin position="70"/>
        <end position="80"/>
    </location>
</feature>
<protein>
    <submittedName>
        <fullName evidence="2">Uncharacterized protein</fullName>
    </submittedName>
</protein>
<feature type="compositionally biased region" description="Low complexity" evidence="1">
    <location>
        <begin position="239"/>
        <end position="270"/>
    </location>
</feature>
<gene>
    <name evidence="2" type="ORF">ABZZ21_10615</name>
</gene>
<feature type="region of interest" description="Disordered" evidence="1">
    <location>
        <begin position="1"/>
        <end position="120"/>
    </location>
</feature>
<feature type="compositionally biased region" description="Pro residues" evidence="1">
    <location>
        <begin position="40"/>
        <end position="51"/>
    </location>
</feature>
<dbReference type="Proteomes" id="UP001550210">
    <property type="component" value="Unassembled WGS sequence"/>
</dbReference>
<name>A0ABV2UX42_9ACTN</name>